<organism evidence="1">
    <name type="scientific">Mesocestoides corti</name>
    <name type="common">Flatworm</name>
    <dbReference type="NCBI Taxonomy" id="53468"/>
    <lineage>
        <taxon>Eukaryota</taxon>
        <taxon>Metazoa</taxon>
        <taxon>Spiralia</taxon>
        <taxon>Lophotrochozoa</taxon>
        <taxon>Platyhelminthes</taxon>
        <taxon>Cestoda</taxon>
        <taxon>Eucestoda</taxon>
        <taxon>Cyclophyllidea</taxon>
        <taxon>Mesocestoididae</taxon>
        <taxon>Mesocestoides</taxon>
    </lineage>
</organism>
<name>A0A5K3FX83_MESCO</name>
<reference evidence="1" key="1">
    <citation type="submission" date="2019-11" db="UniProtKB">
        <authorList>
            <consortium name="WormBaseParasite"/>
        </authorList>
    </citation>
    <scope>IDENTIFICATION</scope>
</reference>
<proteinExistence type="predicted"/>
<dbReference type="WBParaSite" id="MCU_011435-RA">
    <property type="protein sequence ID" value="MCU_011435-RA"/>
    <property type="gene ID" value="MCU_011435"/>
</dbReference>
<sequence>MAYTVRLTAVTVLTWEAEGIEIDVNGVEEGTTVGGERALREGEPGLRMHCSSSCTNSCFMVLLLLPGAICCDATVSPPACRVDSGA</sequence>
<dbReference type="AlphaFoldDB" id="A0A5K3FX83"/>
<evidence type="ECO:0000313" key="1">
    <source>
        <dbReference type="WBParaSite" id="MCU_011435-RA"/>
    </source>
</evidence>
<protein>
    <submittedName>
        <fullName evidence="1">Uncharacterized protein</fullName>
    </submittedName>
</protein>
<accession>A0A5K3FX83</accession>